<reference evidence="1 2" key="1">
    <citation type="submission" date="2020-08" db="EMBL/GenBank/DDBJ databases">
        <authorList>
            <person name="Mo P."/>
        </authorList>
    </citation>
    <scope>NUCLEOTIDE SEQUENCE [LARGE SCALE GENOMIC DNA]</scope>
    <source>
        <strain evidence="1 2">CGMCC 4.1532</strain>
    </source>
</reference>
<dbReference type="KEGG" id="ppel:H6H00_14600"/>
<accession>A0A7G7MQC6</accession>
<dbReference type="EMBL" id="CP060131">
    <property type="protein sequence ID" value="QNG54987.1"/>
    <property type="molecule type" value="Genomic_DNA"/>
</dbReference>
<gene>
    <name evidence="1" type="ORF">H6H00_14600</name>
</gene>
<dbReference type="Proteomes" id="UP000515728">
    <property type="component" value="Chromosome"/>
</dbReference>
<protein>
    <submittedName>
        <fullName evidence="1">Uncharacterized protein</fullName>
    </submittedName>
</protein>
<name>A0A7G7MQC6_9PSEU</name>
<dbReference type="AlphaFoldDB" id="A0A7G7MQC6"/>
<keyword evidence="2" id="KW-1185">Reference proteome</keyword>
<evidence type="ECO:0000313" key="2">
    <source>
        <dbReference type="Proteomes" id="UP000515728"/>
    </source>
</evidence>
<dbReference type="RefSeq" id="WP_185721785.1">
    <property type="nucleotide sequence ID" value="NZ_BAAAWI010000001.1"/>
</dbReference>
<organism evidence="1 2">
    <name type="scientific">Pseudonocardia petroleophila</name>
    <dbReference type="NCBI Taxonomy" id="37331"/>
    <lineage>
        <taxon>Bacteria</taxon>
        <taxon>Bacillati</taxon>
        <taxon>Actinomycetota</taxon>
        <taxon>Actinomycetes</taxon>
        <taxon>Pseudonocardiales</taxon>
        <taxon>Pseudonocardiaceae</taxon>
        <taxon>Pseudonocardia</taxon>
    </lineage>
</organism>
<evidence type="ECO:0000313" key="1">
    <source>
        <dbReference type="EMBL" id="QNG54987.1"/>
    </source>
</evidence>
<sequence length="79" mass="8720">MDDVAMVWEIESTEWHLDPAAHDYTVQRAALFTAAGAVYVASKPKMILSDPQEVVAILRAVHARAAARPRPPLRAERPS</sequence>
<proteinExistence type="predicted"/>